<dbReference type="InterPro" id="IPR001764">
    <property type="entry name" value="Glyco_hydro_3_N"/>
</dbReference>
<dbReference type="GO" id="GO:0016787">
    <property type="term" value="F:hydrolase activity"/>
    <property type="evidence" value="ECO:0007669"/>
    <property type="project" value="UniProtKB-KW"/>
</dbReference>
<feature type="compositionally biased region" description="Polar residues" evidence="3">
    <location>
        <begin position="70"/>
        <end position="83"/>
    </location>
</feature>
<evidence type="ECO:0000256" key="2">
    <source>
        <dbReference type="ARBA" id="ARBA00022801"/>
    </source>
</evidence>
<evidence type="ECO:0000313" key="6">
    <source>
        <dbReference type="Proteomes" id="UP001596523"/>
    </source>
</evidence>
<dbReference type="InterPro" id="IPR017853">
    <property type="entry name" value="GH"/>
</dbReference>
<proteinExistence type="inferred from homology"/>
<reference evidence="6" key="1">
    <citation type="journal article" date="2019" name="Int. J. Syst. Evol. Microbiol.">
        <title>The Global Catalogue of Microorganisms (GCM) 10K type strain sequencing project: providing services to taxonomists for standard genome sequencing and annotation.</title>
        <authorList>
            <consortium name="The Broad Institute Genomics Platform"/>
            <consortium name="The Broad Institute Genome Sequencing Center for Infectious Disease"/>
            <person name="Wu L."/>
            <person name="Ma J."/>
        </authorList>
    </citation>
    <scope>NUCLEOTIDE SEQUENCE [LARGE SCALE GENOMIC DNA]</scope>
    <source>
        <strain evidence="6">SYNS20</strain>
    </source>
</reference>
<protein>
    <submittedName>
        <fullName evidence="5">Glycoside hydrolase family 3 C-terminal domain-containing protein</fullName>
    </submittedName>
</protein>
<keyword evidence="6" id="KW-1185">Reference proteome</keyword>
<comment type="caution">
    <text evidence="5">The sequence shown here is derived from an EMBL/GenBank/DDBJ whole genome shotgun (WGS) entry which is preliminary data.</text>
</comment>
<dbReference type="Gene3D" id="2.60.120.260">
    <property type="entry name" value="Galactose-binding domain-like"/>
    <property type="match status" value="1"/>
</dbReference>
<name>A0ABW2JUX3_9ACTN</name>
<dbReference type="InterPro" id="IPR050288">
    <property type="entry name" value="Cellulose_deg_GH3"/>
</dbReference>
<dbReference type="InterPro" id="IPR013783">
    <property type="entry name" value="Ig-like_fold"/>
</dbReference>
<evidence type="ECO:0000256" key="3">
    <source>
        <dbReference type="SAM" id="MobiDB-lite"/>
    </source>
</evidence>
<dbReference type="InterPro" id="IPR036881">
    <property type="entry name" value="Glyco_hydro_3_C_sf"/>
</dbReference>
<dbReference type="InterPro" id="IPR036962">
    <property type="entry name" value="Glyco_hydro_3_N_sf"/>
</dbReference>
<dbReference type="Gene3D" id="3.40.50.1700">
    <property type="entry name" value="Glycoside hydrolase family 3 C-terminal domain"/>
    <property type="match status" value="1"/>
</dbReference>
<gene>
    <name evidence="5" type="ORF">ACFQVC_33945</name>
</gene>
<dbReference type="InterPro" id="IPR037524">
    <property type="entry name" value="PA14/GLEYA"/>
</dbReference>
<dbReference type="Pfam" id="PF14310">
    <property type="entry name" value="Fn3-like"/>
    <property type="match status" value="1"/>
</dbReference>
<evidence type="ECO:0000313" key="5">
    <source>
        <dbReference type="EMBL" id="MFC7309198.1"/>
    </source>
</evidence>
<dbReference type="SUPFAM" id="SSF56988">
    <property type="entry name" value="Anthrax protective antigen"/>
    <property type="match status" value="1"/>
</dbReference>
<evidence type="ECO:0000259" key="4">
    <source>
        <dbReference type="PROSITE" id="PS51820"/>
    </source>
</evidence>
<dbReference type="PRINTS" id="PR00133">
    <property type="entry name" value="GLHYDRLASE3"/>
</dbReference>
<comment type="similarity">
    <text evidence="1">Belongs to the glycosyl hydrolase 3 family.</text>
</comment>
<dbReference type="SUPFAM" id="SSF52279">
    <property type="entry name" value="Beta-D-glucan exohydrolase, C-terminal domain"/>
    <property type="match status" value="1"/>
</dbReference>
<dbReference type="Pfam" id="PF00933">
    <property type="entry name" value="Glyco_hydro_3"/>
    <property type="match status" value="1"/>
</dbReference>
<dbReference type="SUPFAM" id="SSF51445">
    <property type="entry name" value="(Trans)glycosidases"/>
    <property type="match status" value="1"/>
</dbReference>
<dbReference type="Proteomes" id="UP001596523">
    <property type="component" value="Unassembled WGS sequence"/>
</dbReference>
<dbReference type="SMART" id="SM01217">
    <property type="entry name" value="Fn3_like"/>
    <property type="match status" value="1"/>
</dbReference>
<dbReference type="Pfam" id="PF01915">
    <property type="entry name" value="Glyco_hydro_3_C"/>
    <property type="match status" value="1"/>
</dbReference>
<dbReference type="Gene3D" id="3.20.20.300">
    <property type="entry name" value="Glycoside hydrolase, family 3, N-terminal domain"/>
    <property type="match status" value="1"/>
</dbReference>
<feature type="domain" description="PA14" evidence="4">
    <location>
        <begin position="412"/>
        <end position="563"/>
    </location>
</feature>
<organism evidence="5 6">
    <name type="scientific">Streptomyces monticola</name>
    <dbReference type="NCBI Taxonomy" id="2666263"/>
    <lineage>
        <taxon>Bacteria</taxon>
        <taxon>Bacillati</taxon>
        <taxon>Actinomycetota</taxon>
        <taxon>Actinomycetes</taxon>
        <taxon>Kitasatosporales</taxon>
        <taxon>Streptomycetaceae</taxon>
        <taxon>Streptomyces</taxon>
    </lineage>
</organism>
<sequence>MQELSVAARREQAVEAALAVLTLEEKVSLLAGRDMWSLPPVERIGLRSLVMADGPVGVRSPGGPGGSPGTEASTAFPSPSGQAASWDVGLVRRIGRLIAQEARAKGVHMLLAPTLNLHRTPLGGRHFENFSEDPLLTGRIGAAFIGGVQDGGVAATPKHYVANESETQRLGYDVQLDEKVLREQYLVPFETAVKEAGAWAMMAAYNSVLGCTMTEHVRLQHGVLKGEWGFDGAVVSDWGACRDTDRAAMGGTDIAMPGGEHAFGAALVAAVRQGRVPELDVDGQVRRVLRLAARTGLLEGAEPAVPAVLLPAAQNGGALAREAAVRSFVLLRNEPVGTDPALPLTPAKTGRIALIGAGAARPRIMGGGSAEVTAPYVVTPLDGLRAALPDEVELVHEPGVGPGGTLPAASGDAWSGLHAVFRGKRGVELYREELTEAGLRHVFAKPAGLPAARVQQVEIHGEFTPDTDGEHTFSACGLGTLEVRVDDKELFTGHLSPVHDDPLAAVLLPPEARGSVQLTAGVPVRVSLVQRVCADVHEMAVGAFRLGHAGPGPDDEELISRAAFAAATSDVAVVVVSTTEETESEGVDRTGLDLPGRQDDLVARVVEANPHTVVVVNSGSPVHMPWREQAAAVLLAWFPGQEFGTALADVLLGAEEPGGRLPTTWPVRQEDCPVLATEPAAGILAYDEGLFTGYRGWEALPAGNPAPAYWFGHGLGYTDWTYEHIEVAPSSDPDCAGVATVRLLNSGRRAGREVVQLYAVSECAECIESDRPARQLAAFTVVEAGPGERVEVSVPIPMRAVQGWDRRRGGRHRLPGRHRVEAGRSVADLRLRCPLLGAL</sequence>
<feature type="region of interest" description="Disordered" evidence="3">
    <location>
        <begin position="56"/>
        <end position="83"/>
    </location>
</feature>
<dbReference type="RefSeq" id="WP_381837905.1">
    <property type="nucleotide sequence ID" value="NZ_JBHTCF010000019.1"/>
</dbReference>
<dbReference type="PANTHER" id="PTHR42715">
    <property type="entry name" value="BETA-GLUCOSIDASE"/>
    <property type="match status" value="1"/>
</dbReference>
<dbReference type="EMBL" id="JBHTCF010000019">
    <property type="protein sequence ID" value="MFC7309198.1"/>
    <property type="molecule type" value="Genomic_DNA"/>
</dbReference>
<dbReference type="InterPro" id="IPR002772">
    <property type="entry name" value="Glyco_hydro_3_C"/>
</dbReference>
<dbReference type="Gene3D" id="2.60.40.10">
    <property type="entry name" value="Immunoglobulins"/>
    <property type="match status" value="1"/>
</dbReference>
<dbReference type="InterPro" id="IPR026891">
    <property type="entry name" value="Fn3-like"/>
</dbReference>
<dbReference type="PROSITE" id="PS51820">
    <property type="entry name" value="PA14"/>
    <property type="match status" value="1"/>
</dbReference>
<evidence type="ECO:0000256" key="1">
    <source>
        <dbReference type="ARBA" id="ARBA00005336"/>
    </source>
</evidence>
<keyword evidence="2 5" id="KW-0378">Hydrolase</keyword>
<dbReference type="PANTHER" id="PTHR42715:SF10">
    <property type="entry name" value="BETA-GLUCOSIDASE"/>
    <property type="match status" value="1"/>
</dbReference>
<accession>A0ABW2JUX3</accession>